<evidence type="ECO:0000256" key="5">
    <source>
        <dbReference type="ARBA" id="ARBA00007383"/>
    </source>
</evidence>
<proteinExistence type="inferred from homology"/>
<dbReference type="Gene3D" id="3.30.420.10">
    <property type="entry name" value="Ribonuclease H-like superfamily/Ribonuclease H"/>
    <property type="match status" value="1"/>
</dbReference>
<dbReference type="GO" id="GO:0006298">
    <property type="term" value="P:mismatch repair"/>
    <property type="evidence" value="ECO:0007669"/>
    <property type="project" value="TreeGrafter"/>
</dbReference>
<evidence type="ECO:0000256" key="8">
    <source>
        <dbReference type="ARBA" id="ARBA00022490"/>
    </source>
</evidence>
<organism evidence="15">
    <name type="scientific">mine drainage metagenome</name>
    <dbReference type="NCBI Taxonomy" id="410659"/>
    <lineage>
        <taxon>unclassified sequences</taxon>
        <taxon>metagenomes</taxon>
        <taxon>ecological metagenomes</taxon>
    </lineage>
</organism>
<feature type="domain" description="RNase H type-2" evidence="14">
    <location>
        <begin position="12"/>
        <end position="201"/>
    </location>
</feature>
<dbReference type="Pfam" id="PF01351">
    <property type="entry name" value="RNase_HII"/>
    <property type="match status" value="1"/>
</dbReference>
<evidence type="ECO:0000256" key="9">
    <source>
        <dbReference type="ARBA" id="ARBA00022722"/>
    </source>
</evidence>
<comment type="cofactor">
    <cofactor evidence="3">
        <name>Mg(2+)</name>
        <dbReference type="ChEBI" id="CHEBI:18420"/>
    </cofactor>
</comment>
<dbReference type="InterPro" id="IPR022898">
    <property type="entry name" value="RNase_HII"/>
</dbReference>
<dbReference type="InterPro" id="IPR001352">
    <property type="entry name" value="RNase_HII/HIII"/>
</dbReference>
<comment type="similarity">
    <text evidence="5">Belongs to the RNase HII family.</text>
</comment>
<dbReference type="SUPFAM" id="SSF53098">
    <property type="entry name" value="Ribonuclease H-like"/>
    <property type="match status" value="1"/>
</dbReference>
<keyword evidence="13" id="KW-0464">Manganese</keyword>
<dbReference type="PANTHER" id="PTHR10954:SF18">
    <property type="entry name" value="RIBONUCLEASE HII"/>
    <property type="match status" value="1"/>
</dbReference>
<evidence type="ECO:0000256" key="10">
    <source>
        <dbReference type="ARBA" id="ARBA00022723"/>
    </source>
</evidence>
<evidence type="ECO:0000256" key="11">
    <source>
        <dbReference type="ARBA" id="ARBA00022759"/>
    </source>
</evidence>
<dbReference type="PANTHER" id="PTHR10954">
    <property type="entry name" value="RIBONUCLEASE H2 SUBUNIT A"/>
    <property type="match status" value="1"/>
</dbReference>
<gene>
    <name evidence="15" type="primary">rnhB_4</name>
    <name evidence="15" type="ORF">GALL_125150</name>
</gene>
<evidence type="ECO:0000256" key="13">
    <source>
        <dbReference type="ARBA" id="ARBA00023211"/>
    </source>
</evidence>
<dbReference type="InterPro" id="IPR024567">
    <property type="entry name" value="RNase_HII/HIII_dom"/>
</dbReference>
<comment type="catalytic activity">
    <reaction evidence="1">
        <text>Endonucleolytic cleavage to 5'-phosphomonoester.</text>
        <dbReference type="EC" id="3.1.26.4"/>
    </reaction>
</comment>
<dbReference type="GO" id="GO:0046872">
    <property type="term" value="F:metal ion binding"/>
    <property type="evidence" value="ECO:0007669"/>
    <property type="project" value="UniProtKB-KW"/>
</dbReference>
<comment type="cofactor">
    <cofactor evidence="2">
        <name>Mn(2+)</name>
        <dbReference type="ChEBI" id="CHEBI:29035"/>
    </cofactor>
</comment>
<comment type="caution">
    <text evidence="15">The sequence shown here is derived from an EMBL/GenBank/DDBJ whole genome shotgun (WGS) entry which is preliminary data.</text>
</comment>
<sequence length="201" mass="23228">MPELKSYFQNELIEAGCDEAGRGCYAGPVFAAAVILPKDFYHPLLNDSKQVKELQRNELRVIIEQQAIAFAVGMITHEEIDQINILKASFKAMHLAIEKLNPQPQFLLIDGNRFTPYKKIKHQCIVKGDATYANIAAASILAKTYRDDFMMKLHKKFPQYNWQKNKGYGTLEHRKAIEEFGLCKYHRKSFNILPKQMKLFF</sequence>
<dbReference type="GO" id="GO:0004523">
    <property type="term" value="F:RNA-DNA hybrid ribonuclease activity"/>
    <property type="evidence" value="ECO:0007669"/>
    <property type="project" value="UniProtKB-EC"/>
</dbReference>
<keyword evidence="11" id="KW-0255">Endonuclease</keyword>
<accession>A0A1J5SAU2</accession>
<evidence type="ECO:0000256" key="2">
    <source>
        <dbReference type="ARBA" id="ARBA00001936"/>
    </source>
</evidence>
<dbReference type="EMBL" id="MLJW01000050">
    <property type="protein sequence ID" value="OIR05463.1"/>
    <property type="molecule type" value="Genomic_DNA"/>
</dbReference>
<keyword evidence="10" id="KW-0479">Metal-binding</keyword>
<evidence type="ECO:0000259" key="14">
    <source>
        <dbReference type="PROSITE" id="PS51975"/>
    </source>
</evidence>
<evidence type="ECO:0000256" key="4">
    <source>
        <dbReference type="ARBA" id="ARBA00004496"/>
    </source>
</evidence>
<keyword evidence="8" id="KW-0963">Cytoplasm</keyword>
<evidence type="ECO:0000256" key="7">
    <source>
        <dbReference type="ARBA" id="ARBA00019179"/>
    </source>
</evidence>
<dbReference type="NCBIfam" id="NF000595">
    <property type="entry name" value="PRK00015.1-3"/>
    <property type="match status" value="1"/>
</dbReference>
<dbReference type="GO" id="GO:0003723">
    <property type="term" value="F:RNA binding"/>
    <property type="evidence" value="ECO:0007669"/>
    <property type="project" value="InterPro"/>
</dbReference>
<dbReference type="GO" id="GO:0043137">
    <property type="term" value="P:DNA replication, removal of RNA primer"/>
    <property type="evidence" value="ECO:0007669"/>
    <property type="project" value="TreeGrafter"/>
</dbReference>
<evidence type="ECO:0000313" key="15">
    <source>
        <dbReference type="EMBL" id="OIR05463.1"/>
    </source>
</evidence>
<dbReference type="GO" id="GO:0032299">
    <property type="term" value="C:ribonuclease H2 complex"/>
    <property type="evidence" value="ECO:0007669"/>
    <property type="project" value="TreeGrafter"/>
</dbReference>
<dbReference type="InterPro" id="IPR012337">
    <property type="entry name" value="RNaseH-like_sf"/>
</dbReference>
<reference evidence="15" key="1">
    <citation type="submission" date="2016-10" db="EMBL/GenBank/DDBJ databases">
        <title>Sequence of Gallionella enrichment culture.</title>
        <authorList>
            <person name="Poehlein A."/>
            <person name="Muehling M."/>
            <person name="Daniel R."/>
        </authorList>
    </citation>
    <scope>NUCLEOTIDE SEQUENCE</scope>
</reference>
<dbReference type="GO" id="GO:0005737">
    <property type="term" value="C:cytoplasm"/>
    <property type="evidence" value="ECO:0007669"/>
    <property type="project" value="UniProtKB-SubCell"/>
</dbReference>
<evidence type="ECO:0000256" key="12">
    <source>
        <dbReference type="ARBA" id="ARBA00022801"/>
    </source>
</evidence>
<evidence type="ECO:0000256" key="3">
    <source>
        <dbReference type="ARBA" id="ARBA00001946"/>
    </source>
</evidence>
<keyword evidence="9" id="KW-0540">Nuclease</keyword>
<dbReference type="AlphaFoldDB" id="A0A1J5SAU2"/>
<name>A0A1J5SAU2_9ZZZZ</name>
<keyword evidence="12 15" id="KW-0378">Hydrolase</keyword>
<protein>
    <recommendedName>
        <fullName evidence="7">Ribonuclease HII</fullName>
        <ecNumber evidence="6">3.1.26.4</ecNumber>
    </recommendedName>
</protein>
<comment type="subcellular location">
    <subcellularLocation>
        <location evidence="4">Cytoplasm</location>
    </subcellularLocation>
</comment>
<dbReference type="EC" id="3.1.26.4" evidence="6"/>
<dbReference type="PROSITE" id="PS51975">
    <property type="entry name" value="RNASE_H_2"/>
    <property type="match status" value="1"/>
</dbReference>
<dbReference type="CDD" id="cd07182">
    <property type="entry name" value="RNase_HII_bacteria_HII_like"/>
    <property type="match status" value="1"/>
</dbReference>
<dbReference type="InterPro" id="IPR036397">
    <property type="entry name" value="RNaseH_sf"/>
</dbReference>
<dbReference type="HAMAP" id="MF_00052_B">
    <property type="entry name" value="RNase_HII_B"/>
    <property type="match status" value="1"/>
</dbReference>
<evidence type="ECO:0000256" key="6">
    <source>
        <dbReference type="ARBA" id="ARBA00012180"/>
    </source>
</evidence>
<evidence type="ECO:0000256" key="1">
    <source>
        <dbReference type="ARBA" id="ARBA00000077"/>
    </source>
</evidence>